<keyword evidence="2" id="KW-0805">Transcription regulation</keyword>
<dbReference type="VEuPathDB" id="FungiDB:AFUB_092720"/>
<evidence type="ECO:0000256" key="4">
    <source>
        <dbReference type="ARBA" id="ARBA00023163"/>
    </source>
</evidence>
<sequence>MAKPRKIRHRQSNKPKAKHQQHKRRGDTLFRKAFEYCQECNADVSLVVRLKDNGQIYIFNSDNRWFPSEEGLEILDYTNRHKTLHYPVPLRITWQELAAAYEA</sequence>
<evidence type="ECO:0000256" key="3">
    <source>
        <dbReference type="ARBA" id="ARBA00023125"/>
    </source>
</evidence>
<dbReference type="GO" id="GO:0046983">
    <property type="term" value="F:protein dimerization activity"/>
    <property type="evidence" value="ECO:0007669"/>
    <property type="project" value="InterPro"/>
</dbReference>
<proteinExistence type="predicted"/>
<keyword evidence="3" id="KW-0238">DNA-binding</keyword>
<dbReference type="GO" id="GO:0045944">
    <property type="term" value="P:positive regulation of transcription by RNA polymerase II"/>
    <property type="evidence" value="ECO:0007669"/>
    <property type="project" value="UniProtKB-ARBA"/>
</dbReference>
<protein>
    <recommendedName>
        <fullName evidence="7">MADS-box domain-containing protein</fullName>
    </recommendedName>
</protein>
<dbReference type="PhylomeDB" id="B0YBG4"/>
<dbReference type="Pfam" id="PF00319">
    <property type="entry name" value="SRF-TF"/>
    <property type="match status" value="1"/>
</dbReference>
<feature type="domain" description="MADS-box" evidence="7">
    <location>
        <begin position="14"/>
        <end position="58"/>
    </location>
</feature>
<dbReference type="AlphaFoldDB" id="B0YBG4"/>
<reference evidence="8 9" key="1">
    <citation type="journal article" date="2008" name="PLoS Genet.">
        <title>Genomic islands in the pathogenic filamentous fungus Aspergillus fumigatus.</title>
        <authorList>
            <person name="Fedorova N.D."/>
            <person name="Khaldi N."/>
            <person name="Joardar V.S."/>
            <person name="Maiti R."/>
            <person name="Amedeo P."/>
            <person name="Anderson M.J."/>
            <person name="Crabtree J."/>
            <person name="Silva J.C."/>
            <person name="Badger J.H."/>
            <person name="Albarraq A."/>
            <person name="Angiuoli S."/>
            <person name="Bussey H."/>
            <person name="Bowyer P."/>
            <person name="Cotty P.J."/>
            <person name="Dyer P.S."/>
            <person name="Egan A."/>
            <person name="Galens K."/>
            <person name="Fraser-Liggett C.M."/>
            <person name="Haas B.J."/>
            <person name="Inman J.M."/>
            <person name="Kent R."/>
            <person name="Lemieux S."/>
            <person name="Malavazi I."/>
            <person name="Orvis J."/>
            <person name="Roemer T."/>
            <person name="Ronning C.M."/>
            <person name="Sundaram J.P."/>
            <person name="Sutton G."/>
            <person name="Turner G."/>
            <person name="Venter J.C."/>
            <person name="White O.R."/>
            <person name="Whitty B.R."/>
            <person name="Youngman P."/>
            <person name="Wolfe K.H."/>
            <person name="Goldman G.H."/>
            <person name="Wortman J.R."/>
            <person name="Jiang B."/>
            <person name="Denning D.W."/>
            <person name="Nierman W.C."/>
        </authorList>
    </citation>
    <scope>NUCLEOTIDE SEQUENCE [LARGE SCALE GENOMIC DNA]</scope>
    <source>
        <strain evidence="9">CBS 144.89 / FGSC A1163 / CEA10</strain>
    </source>
</reference>
<dbReference type="InterPro" id="IPR036879">
    <property type="entry name" value="TF_MADSbox_sf"/>
</dbReference>
<name>B0YBG4_ASPFC</name>
<evidence type="ECO:0000259" key="7">
    <source>
        <dbReference type="Pfam" id="PF00319"/>
    </source>
</evidence>
<evidence type="ECO:0000256" key="1">
    <source>
        <dbReference type="ARBA" id="ARBA00004123"/>
    </source>
</evidence>
<keyword evidence="5" id="KW-0539">Nucleus</keyword>
<feature type="region of interest" description="Disordered" evidence="6">
    <location>
        <begin position="1"/>
        <end position="25"/>
    </location>
</feature>
<dbReference type="OrthoDB" id="4491142at2759"/>
<comment type="subcellular location">
    <subcellularLocation>
        <location evidence="1">Nucleus</location>
    </subcellularLocation>
</comment>
<dbReference type="GO" id="GO:0005634">
    <property type="term" value="C:nucleus"/>
    <property type="evidence" value="ECO:0007669"/>
    <property type="project" value="UniProtKB-SubCell"/>
</dbReference>
<organism evidence="8 9">
    <name type="scientific">Aspergillus fumigatus (strain CBS 144.89 / FGSC A1163 / CEA10)</name>
    <name type="common">Neosartorya fumigata</name>
    <dbReference type="NCBI Taxonomy" id="451804"/>
    <lineage>
        <taxon>Eukaryota</taxon>
        <taxon>Fungi</taxon>
        <taxon>Dikarya</taxon>
        <taxon>Ascomycota</taxon>
        <taxon>Pezizomycotina</taxon>
        <taxon>Eurotiomycetes</taxon>
        <taxon>Eurotiomycetidae</taxon>
        <taxon>Eurotiales</taxon>
        <taxon>Aspergillaceae</taxon>
        <taxon>Aspergillus</taxon>
        <taxon>Aspergillus subgen. Fumigati</taxon>
    </lineage>
</organism>
<keyword evidence="9" id="KW-1185">Reference proteome</keyword>
<keyword evidence="4" id="KW-0804">Transcription</keyword>
<dbReference type="Proteomes" id="UP000001699">
    <property type="component" value="Unassembled WGS sequence"/>
</dbReference>
<evidence type="ECO:0000256" key="5">
    <source>
        <dbReference type="ARBA" id="ARBA00023242"/>
    </source>
</evidence>
<evidence type="ECO:0000313" key="9">
    <source>
        <dbReference type="Proteomes" id="UP000001699"/>
    </source>
</evidence>
<dbReference type="GO" id="GO:0003677">
    <property type="term" value="F:DNA binding"/>
    <property type="evidence" value="ECO:0007669"/>
    <property type="project" value="UniProtKB-KW"/>
</dbReference>
<evidence type="ECO:0000256" key="6">
    <source>
        <dbReference type="SAM" id="MobiDB-lite"/>
    </source>
</evidence>
<dbReference type="SUPFAM" id="SSF55455">
    <property type="entry name" value="SRF-like"/>
    <property type="match status" value="1"/>
</dbReference>
<dbReference type="EMBL" id="DS499601">
    <property type="protein sequence ID" value="EDP48554.1"/>
    <property type="molecule type" value="Genomic_DNA"/>
</dbReference>
<dbReference type="InterPro" id="IPR002100">
    <property type="entry name" value="TF_MADSbox"/>
</dbReference>
<evidence type="ECO:0000256" key="2">
    <source>
        <dbReference type="ARBA" id="ARBA00023015"/>
    </source>
</evidence>
<accession>B0YBG4</accession>
<evidence type="ECO:0000313" key="8">
    <source>
        <dbReference type="EMBL" id="EDP48554.1"/>
    </source>
</evidence>
<gene>
    <name evidence="8" type="ORF">AFUB_092720</name>
</gene>
<dbReference type="HOGENOM" id="CLU_159430_0_0_1"/>